<dbReference type="AlphaFoldDB" id="A0A6S7ITK8"/>
<keyword evidence="2" id="KW-1185">Reference proteome</keyword>
<accession>A0A6S7ITK8</accession>
<dbReference type="EMBL" id="CACRXK020006277">
    <property type="protein sequence ID" value="CAB4008932.1"/>
    <property type="molecule type" value="Genomic_DNA"/>
</dbReference>
<dbReference type="Proteomes" id="UP001152795">
    <property type="component" value="Unassembled WGS sequence"/>
</dbReference>
<organism evidence="1 2">
    <name type="scientific">Paramuricea clavata</name>
    <name type="common">Red gorgonian</name>
    <name type="synonym">Violescent sea-whip</name>
    <dbReference type="NCBI Taxonomy" id="317549"/>
    <lineage>
        <taxon>Eukaryota</taxon>
        <taxon>Metazoa</taxon>
        <taxon>Cnidaria</taxon>
        <taxon>Anthozoa</taxon>
        <taxon>Octocorallia</taxon>
        <taxon>Malacalcyonacea</taxon>
        <taxon>Plexauridae</taxon>
        <taxon>Paramuricea</taxon>
    </lineage>
</organism>
<dbReference type="OrthoDB" id="10486580at2759"/>
<proteinExistence type="predicted"/>
<evidence type="ECO:0000313" key="2">
    <source>
        <dbReference type="Proteomes" id="UP001152795"/>
    </source>
</evidence>
<reference evidence="1" key="1">
    <citation type="submission" date="2020-04" db="EMBL/GenBank/DDBJ databases">
        <authorList>
            <person name="Alioto T."/>
            <person name="Alioto T."/>
            <person name="Gomez Garrido J."/>
        </authorList>
    </citation>
    <scope>NUCLEOTIDE SEQUENCE</scope>
    <source>
        <strain evidence="1">A484AB</strain>
    </source>
</reference>
<comment type="caution">
    <text evidence="1">The sequence shown here is derived from an EMBL/GenBank/DDBJ whole genome shotgun (WGS) entry which is preliminary data.</text>
</comment>
<evidence type="ECO:0000313" key="1">
    <source>
        <dbReference type="EMBL" id="CAB4008932.1"/>
    </source>
</evidence>
<name>A0A6S7ITK8_PARCT</name>
<gene>
    <name evidence="1" type="ORF">PACLA_8A016812</name>
</gene>
<protein>
    <submittedName>
        <fullName evidence="1">Uncharacterized protein</fullName>
    </submittedName>
</protein>
<sequence length="264" mass="30806">MAVNLTQWEKDQVKAIDNLIQKCKLRNIAFEREQYKLNILLNQNAAVETFVERLYEQVPQRLRHFATDLYSALDFLCYLCYCHFKNNGNPIHDSAARNVSFRRHKNLKRSDVAAQEDSCSSKRREFVWREFTTVLTCLPQDGFGPLDEVTQQKYNPFKEIILGCQIITKIGGDGQPVQPQPDQLDEAKYFNRLHYLRNTTVHCNFVQINVQNGWLYFNRQDGSHEISAVPIPDRDNDPVNWESFPVHPGYWIPVPSPLVLIHQN</sequence>